<dbReference type="CDD" id="cd00067">
    <property type="entry name" value="GAL4"/>
    <property type="match status" value="1"/>
</dbReference>
<evidence type="ECO:0000256" key="3">
    <source>
        <dbReference type="SAM" id="MobiDB-lite"/>
    </source>
</evidence>
<evidence type="ECO:0000256" key="1">
    <source>
        <dbReference type="ARBA" id="ARBA00004123"/>
    </source>
</evidence>
<dbReference type="OMA" id="SIADCEF"/>
<gene>
    <name evidence="4" type="ORF">LEMA_P099710.1</name>
</gene>
<dbReference type="Pfam" id="PF11951">
    <property type="entry name" value="Fungal_trans_2"/>
    <property type="match status" value="1"/>
</dbReference>
<dbReference type="InterPro" id="IPR001138">
    <property type="entry name" value="Zn2Cys6_DnaBD"/>
</dbReference>
<keyword evidence="2" id="KW-0539">Nucleus</keyword>
<dbReference type="GO" id="GO:0000981">
    <property type="term" value="F:DNA-binding transcription factor activity, RNA polymerase II-specific"/>
    <property type="evidence" value="ECO:0007669"/>
    <property type="project" value="InterPro"/>
</dbReference>
<dbReference type="Proteomes" id="UP000002668">
    <property type="component" value="Genome"/>
</dbReference>
<dbReference type="GO" id="GO:0000976">
    <property type="term" value="F:transcription cis-regulatory region binding"/>
    <property type="evidence" value="ECO:0007669"/>
    <property type="project" value="TreeGrafter"/>
</dbReference>
<sequence>MYRCLYTGTQVPCLSIADCEFMSIADCEFMSIADCEFMSIADCEFMSIADCEFMSIADCEFMSIADHVVPCTVMPHAVFAPSQADKRRHSYHQTCGEGSGARTPSALLLAFSPTPALLKRRIWLALSACSTRRTFLDLDPDIAFCHTYPILVTQPAIVIHVSREFGRLVRMRSPICNTRRTGTNAMVRPQTPGPFHTLIKANRSSIRCRTRHYRCTSRPHTHHCPHCHVTNHFLCSSGDGKLPKCARCEHAKKECTYETGRRFRRSSISESFSDNQPWVSLPPRIQFLDESTEIRSQYTEEGQSPFGSSHTGSYSSATPGSITNDARDSGTPSAPLLTPTEGFTVLSLLNAESAGLPPSWNRMASHNHSLSLDTYSPEEPSTFVHQQPPGAPILWPLEHEQEAMLLQHYIENVALFFDMMDNECHFGVHVVQRARQNSTLMNAILALSARQLSRTTDFDPYIADAYYQRCFDTLIPALNDSVAIKEESLLAATIILRLLEEMNISIIGSDPQGHLFGTQAIIRAAEQSYAATSGPSFRQAIYWAAFRQELWISLMTQRAFQLHIFPAARSFEPATDSVWATRTIAHLGDVSNFVFGEGRHSVARYNQLMEENTTWRNCRPSSFDPFFYRRDRDGSGKNFPDIRFHQKSHVMGTQYNTLAHMLLAVHDPTIPQIGPARKQSREMVDRQAQDSVRTLCGVAQSNPSVFPCKFVACFAIALGKLILTWEVVHIFIRLTNPAGDRFTAREEQEQLRDLC</sequence>
<dbReference type="eggNOG" id="ENOG502SI6P">
    <property type="taxonomic scope" value="Eukaryota"/>
</dbReference>
<keyword evidence="5" id="KW-1185">Reference proteome</keyword>
<accession>E4ZZY0</accession>
<dbReference type="PANTHER" id="PTHR37534">
    <property type="entry name" value="TRANSCRIPTIONAL ACTIVATOR PROTEIN UGA3"/>
    <property type="match status" value="1"/>
</dbReference>
<dbReference type="VEuPathDB" id="FungiDB:LEMA_P099710.1"/>
<dbReference type="GO" id="GO:0005634">
    <property type="term" value="C:nucleus"/>
    <property type="evidence" value="ECO:0007669"/>
    <property type="project" value="UniProtKB-SubCell"/>
</dbReference>
<dbReference type="InParanoid" id="E4ZZY0"/>
<proteinExistence type="predicted"/>
<dbReference type="EMBL" id="FP929130">
    <property type="protein sequence ID" value="CBX96840.1"/>
    <property type="molecule type" value="Genomic_DNA"/>
</dbReference>
<evidence type="ECO:0000313" key="5">
    <source>
        <dbReference type="Proteomes" id="UP000002668"/>
    </source>
</evidence>
<dbReference type="STRING" id="985895.E4ZZY0"/>
<dbReference type="GO" id="GO:0045944">
    <property type="term" value="P:positive regulation of transcription by RNA polymerase II"/>
    <property type="evidence" value="ECO:0007669"/>
    <property type="project" value="TreeGrafter"/>
</dbReference>
<dbReference type="InterPro" id="IPR021858">
    <property type="entry name" value="Fun_TF"/>
</dbReference>
<dbReference type="OrthoDB" id="407832at2759"/>
<reference evidence="5" key="1">
    <citation type="journal article" date="2011" name="Nat. Commun.">
        <title>Effector diversification within compartments of the Leptosphaeria maculans genome affected by Repeat-Induced Point mutations.</title>
        <authorList>
            <person name="Rouxel T."/>
            <person name="Grandaubert J."/>
            <person name="Hane J.K."/>
            <person name="Hoede C."/>
            <person name="van de Wouw A.P."/>
            <person name="Couloux A."/>
            <person name="Dominguez V."/>
            <person name="Anthouard V."/>
            <person name="Bally P."/>
            <person name="Bourras S."/>
            <person name="Cozijnsen A.J."/>
            <person name="Ciuffetti L.M."/>
            <person name="Degrave A."/>
            <person name="Dilmaghani A."/>
            <person name="Duret L."/>
            <person name="Fudal I."/>
            <person name="Goodwin S.B."/>
            <person name="Gout L."/>
            <person name="Glaser N."/>
            <person name="Linglin J."/>
            <person name="Kema G.H.J."/>
            <person name="Lapalu N."/>
            <person name="Lawrence C.B."/>
            <person name="May K."/>
            <person name="Meyer M."/>
            <person name="Ollivier B."/>
            <person name="Poulain J."/>
            <person name="Schoch C.L."/>
            <person name="Simon A."/>
            <person name="Spatafora J.W."/>
            <person name="Stachowiak A."/>
            <person name="Turgeon B.G."/>
            <person name="Tyler B.M."/>
            <person name="Vincent D."/>
            <person name="Weissenbach J."/>
            <person name="Amselem J."/>
            <person name="Quesneville H."/>
            <person name="Oliver R.P."/>
            <person name="Wincker P."/>
            <person name="Balesdent M.-H."/>
            <person name="Howlett B.J."/>
        </authorList>
    </citation>
    <scope>NUCLEOTIDE SEQUENCE [LARGE SCALE GENOMIC DNA]</scope>
    <source>
        <strain evidence="5">JN3 / isolate v23.1.3 / race Av1-4-5-6-7-8</strain>
    </source>
</reference>
<name>E4ZZY0_LEPMJ</name>
<feature type="region of interest" description="Disordered" evidence="3">
    <location>
        <begin position="297"/>
        <end position="337"/>
    </location>
</feature>
<protein>
    <submittedName>
        <fullName evidence="4">Predicted protein</fullName>
    </submittedName>
</protein>
<dbReference type="GO" id="GO:0008270">
    <property type="term" value="F:zinc ion binding"/>
    <property type="evidence" value="ECO:0007669"/>
    <property type="project" value="InterPro"/>
</dbReference>
<evidence type="ECO:0000256" key="2">
    <source>
        <dbReference type="ARBA" id="ARBA00023242"/>
    </source>
</evidence>
<evidence type="ECO:0000313" key="4">
    <source>
        <dbReference type="EMBL" id="CBX96840.1"/>
    </source>
</evidence>
<dbReference type="HOGENOM" id="CLU_008719_1_3_1"/>
<feature type="compositionally biased region" description="Polar residues" evidence="3">
    <location>
        <begin position="297"/>
        <end position="324"/>
    </location>
</feature>
<comment type="subcellular location">
    <subcellularLocation>
        <location evidence="1">Nucleus</location>
    </subcellularLocation>
</comment>
<dbReference type="PANTHER" id="PTHR37534:SF2">
    <property type="entry name" value="N-ACETYLTRANSFERASE DOMAIN-CONTAINING PROTEIN"/>
    <property type="match status" value="1"/>
</dbReference>
<organism evidence="5">
    <name type="scientific">Leptosphaeria maculans (strain JN3 / isolate v23.1.3 / race Av1-4-5-6-7-8)</name>
    <name type="common">Blackleg fungus</name>
    <name type="synonym">Phoma lingam</name>
    <dbReference type="NCBI Taxonomy" id="985895"/>
    <lineage>
        <taxon>Eukaryota</taxon>
        <taxon>Fungi</taxon>
        <taxon>Dikarya</taxon>
        <taxon>Ascomycota</taxon>
        <taxon>Pezizomycotina</taxon>
        <taxon>Dothideomycetes</taxon>
        <taxon>Pleosporomycetidae</taxon>
        <taxon>Pleosporales</taxon>
        <taxon>Pleosporineae</taxon>
        <taxon>Leptosphaeriaceae</taxon>
        <taxon>Plenodomus</taxon>
        <taxon>Plenodomus lingam/Leptosphaeria maculans species complex</taxon>
    </lineage>
</organism>
<dbReference type="AlphaFoldDB" id="E4ZZY0"/>